<sequence length="172" mass="19335">MLHTVSCTQLVPPHRRLPVLEPSTTCTCTSILICGNGNKIDFAVHNLNDFEDIECTQMDPSGQFVSEESSGHSKKEVKKRKAKETINSQIMEVGEHIMKLAKMMIESHKDSNDMEASMAKLGTMGWDESDAKYQTVLLLFGESVDIRKVLLQLQLQTCELWVKNAGAKYNLF</sequence>
<evidence type="ECO:0000313" key="3">
    <source>
        <dbReference type="Proteomes" id="UP000326396"/>
    </source>
</evidence>
<feature type="region of interest" description="Disordered" evidence="1">
    <location>
        <begin position="61"/>
        <end position="81"/>
    </location>
</feature>
<evidence type="ECO:0000256" key="1">
    <source>
        <dbReference type="SAM" id="MobiDB-lite"/>
    </source>
</evidence>
<dbReference type="OrthoDB" id="1730132at2759"/>
<proteinExistence type="predicted"/>
<dbReference type="EMBL" id="SZYD01000013">
    <property type="protein sequence ID" value="KAD4385566.1"/>
    <property type="molecule type" value="Genomic_DNA"/>
</dbReference>
<dbReference type="Proteomes" id="UP000326396">
    <property type="component" value="Linkage Group LG3"/>
</dbReference>
<name>A0A5N6N6Z8_9ASTR</name>
<organism evidence="2 3">
    <name type="scientific">Mikania micrantha</name>
    <name type="common">bitter vine</name>
    <dbReference type="NCBI Taxonomy" id="192012"/>
    <lineage>
        <taxon>Eukaryota</taxon>
        <taxon>Viridiplantae</taxon>
        <taxon>Streptophyta</taxon>
        <taxon>Embryophyta</taxon>
        <taxon>Tracheophyta</taxon>
        <taxon>Spermatophyta</taxon>
        <taxon>Magnoliopsida</taxon>
        <taxon>eudicotyledons</taxon>
        <taxon>Gunneridae</taxon>
        <taxon>Pentapetalae</taxon>
        <taxon>asterids</taxon>
        <taxon>campanulids</taxon>
        <taxon>Asterales</taxon>
        <taxon>Asteraceae</taxon>
        <taxon>Asteroideae</taxon>
        <taxon>Heliantheae alliance</taxon>
        <taxon>Eupatorieae</taxon>
        <taxon>Mikania</taxon>
    </lineage>
</organism>
<comment type="caution">
    <text evidence="2">The sequence shown here is derived from an EMBL/GenBank/DDBJ whole genome shotgun (WGS) entry which is preliminary data.</text>
</comment>
<gene>
    <name evidence="2" type="ORF">E3N88_25735</name>
</gene>
<dbReference type="AlphaFoldDB" id="A0A5N6N6Z8"/>
<keyword evidence="3" id="KW-1185">Reference proteome</keyword>
<reference evidence="2 3" key="1">
    <citation type="submission" date="2019-05" db="EMBL/GenBank/DDBJ databases">
        <title>Mikania micrantha, genome provides insights into the molecular mechanism of rapid growth.</title>
        <authorList>
            <person name="Liu B."/>
        </authorList>
    </citation>
    <scope>NUCLEOTIDE SEQUENCE [LARGE SCALE GENOMIC DNA]</scope>
    <source>
        <strain evidence="2">NLD-2019</strain>
        <tissue evidence="2">Leaf</tissue>
    </source>
</reference>
<evidence type="ECO:0008006" key="4">
    <source>
        <dbReference type="Google" id="ProtNLM"/>
    </source>
</evidence>
<evidence type="ECO:0000313" key="2">
    <source>
        <dbReference type="EMBL" id="KAD4385566.1"/>
    </source>
</evidence>
<accession>A0A5N6N6Z8</accession>
<protein>
    <recommendedName>
        <fullName evidence="4">Myb/SANT-like domain-containing protein</fullName>
    </recommendedName>
</protein>